<evidence type="ECO:0008006" key="4">
    <source>
        <dbReference type="Google" id="ProtNLM"/>
    </source>
</evidence>
<dbReference type="InterPro" id="IPR048136">
    <property type="entry name" value="STM3941-like"/>
</dbReference>
<dbReference type="EMBL" id="JAMYQB010000013">
    <property type="protein sequence ID" value="MER9405750.1"/>
    <property type="molecule type" value="Genomic_DNA"/>
</dbReference>
<reference evidence="2 3" key="1">
    <citation type="journal article" date="2024" name="Proc. Natl. Acad. Sci. U.S.A.">
        <title>The evolutionary genomics of adaptation to stress in wild rhizobium bacteria.</title>
        <authorList>
            <person name="Kehlet-Delgado H."/>
            <person name="Montoya A.P."/>
            <person name="Jensen K.T."/>
            <person name="Wendlandt C.E."/>
            <person name="Dexheimer C."/>
            <person name="Roberts M."/>
            <person name="Torres Martinez L."/>
            <person name="Friesen M.L."/>
            <person name="Griffitts J.S."/>
            <person name="Porter S.S."/>
        </authorList>
    </citation>
    <scope>NUCLEOTIDE SEQUENCE [LARGE SCALE GENOMIC DNA]</scope>
    <source>
        <strain evidence="2 3">M0641</strain>
    </source>
</reference>
<keyword evidence="1" id="KW-0812">Transmembrane</keyword>
<keyword evidence="3" id="KW-1185">Reference proteome</keyword>
<proteinExistence type="predicted"/>
<dbReference type="RefSeq" id="WP_352559145.1">
    <property type="nucleotide sequence ID" value="NZ_JAMYQB010000013.1"/>
</dbReference>
<name>A0ABV1Z1D9_9HYPH</name>
<evidence type="ECO:0000256" key="1">
    <source>
        <dbReference type="SAM" id="Phobius"/>
    </source>
</evidence>
<gene>
    <name evidence="2" type="ORF">NKI36_17095</name>
</gene>
<protein>
    <recommendedName>
        <fullName evidence="4">PH domain-containing protein</fullName>
    </recommendedName>
</protein>
<dbReference type="NCBIfam" id="NF041635">
    <property type="entry name" value="STM3941_fam"/>
    <property type="match status" value="1"/>
</dbReference>
<evidence type="ECO:0000313" key="3">
    <source>
        <dbReference type="Proteomes" id="UP001433071"/>
    </source>
</evidence>
<keyword evidence="1" id="KW-1133">Transmembrane helix</keyword>
<feature type="transmembrane region" description="Helical" evidence="1">
    <location>
        <begin position="47"/>
        <end position="68"/>
    </location>
</feature>
<dbReference type="Proteomes" id="UP001433071">
    <property type="component" value="Unassembled WGS sequence"/>
</dbReference>
<accession>A0ABV1Z1D9</accession>
<comment type="caution">
    <text evidence="2">The sequence shown here is derived from an EMBL/GenBank/DDBJ whole genome shotgun (WGS) entry which is preliminary data.</text>
</comment>
<feature type="transmembrane region" description="Helical" evidence="1">
    <location>
        <begin position="21"/>
        <end position="41"/>
    </location>
</feature>
<organism evidence="2 3">
    <name type="scientific">Mesorhizobium caraganae</name>
    <dbReference type="NCBI Taxonomy" id="483206"/>
    <lineage>
        <taxon>Bacteria</taxon>
        <taxon>Pseudomonadati</taxon>
        <taxon>Pseudomonadota</taxon>
        <taxon>Alphaproteobacteria</taxon>
        <taxon>Hyphomicrobiales</taxon>
        <taxon>Phyllobacteriaceae</taxon>
        <taxon>Mesorhizobium</taxon>
    </lineage>
</organism>
<sequence>MRYGTKTMEPLVIRASRGKTLLLLLASLVFVLGSAFMIYVSKDDDTTVLWLCMAFFGPCALVFAWLLVRPQMLVLNAQGFILGGGLVRSPKLVRWQDIEGFHVYDLPKAGEMIGYNFAPGVKKSSVMRSITKSLGAEAALPKGWQFSPEEMAVLLNEYRRRAMTR</sequence>
<evidence type="ECO:0000313" key="2">
    <source>
        <dbReference type="EMBL" id="MER9405750.1"/>
    </source>
</evidence>
<keyword evidence="1" id="KW-0472">Membrane</keyword>